<gene>
    <name evidence="10 11" type="primary">cobT</name>
    <name evidence="11" type="ORF">ACFFUR_09925</name>
</gene>
<organism evidence="11 12">
    <name type="scientific">Echinicola jeungdonensis</name>
    <dbReference type="NCBI Taxonomy" id="709343"/>
    <lineage>
        <taxon>Bacteria</taxon>
        <taxon>Pseudomonadati</taxon>
        <taxon>Bacteroidota</taxon>
        <taxon>Cytophagia</taxon>
        <taxon>Cytophagales</taxon>
        <taxon>Cyclobacteriaceae</taxon>
        <taxon>Echinicola</taxon>
    </lineage>
</organism>
<dbReference type="Proteomes" id="UP001589654">
    <property type="component" value="Unassembled WGS sequence"/>
</dbReference>
<dbReference type="SUPFAM" id="SSF52733">
    <property type="entry name" value="Nicotinate mononucleotide:5,6-dimethylbenzimidazole phosphoribosyltransferase (CobT)"/>
    <property type="match status" value="1"/>
</dbReference>
<evidence type="ECO:0000313" key="12">
    <source>
        <dbReference type="Proteomes" id="UP001589654"/>
    </source>
</evidence>
<dbReference type="Gene3D" id="3.40.50.10210">
    <property type="match status" value="1"/>
</dbReference>
<comment type="function">
    <text evidence="10">Catalyzes the synthesis of alpha-ribazole-5'-phosphate from nicotinate mononucleotide (NAMN) and 5,6-dimethylbenzimidazole (DMB).</text>
</comment>
<keyword evidence="12" id="KW-1185">Reference proteome</keyword>
<dbReference type="PANTHER" id="PTHR43463">
    <property type="entry name" value="NICOTINATE-NUCLEOTIDE--DIMETHYLBENZIMIDAZOLE PHOSPHORIBOSYLTRANSFERASE"/>
    <property type="match status" value="1"/>
</dbReference>
<dbReference type="PANTHER" id="PTHR43463:SF1">
    <property type="entry name" value="NICOTINATE-NUCLEOTIDE--DIMETHYLBENZIMIDAZOLE PHOSPHORIBOSYLTRANSFERASE"/>
    <property type="match status" value="1"/>
</dbReference>
<evidence type="ECO:0000313" key="11">
    <source>
        <dbReference type="EMBL" id="MFB9212125.1"/>
    </source>
</evidence>
<evidence type="ECO:0000256" key="7">
    <source>
        <dbReference type="ARBA" id="ARBA00022679"/>
    </source>
</evidence>
<name>A0ABV5J7E2_9BACT</name>
<dbReference type="EC" id="2.4.2.21" evidence="3 10"/>
<evidence type="ECO:0000256" key="3">
    <source>
        <dbReference type="ARBA" id="ARBA00011991"/>
    </source>
</evidence>
<proteinExistence type="inferred from homology"/>
<comment type="caution">
    <text evidence="11">The sequence shown here is derived from an EMBL/GenBank/DDBJ whole genome shotgun (WGS) entry which is preliminary data.</text>
</comment>
<comment type="pathway">
    <text evidence="1 10">Nucleoside biosynthesis; alpha-ribazole biosynthesis; alpha-ribazole from 5,6-dimethylbenzimidazole: step 1/2.</text>
</comment>
<protein>
    <recommendedName>
        <fullName evidence="4 10">Nicotinate-nucleotide--dimethylbenzimidazole phosphoribosyltransferase</fullName>
        <shortName evidence="10">NN:DBI PRT</shortName>
        <ecNumber evidence="3 10">2.4.2.21</ecNumber>
    </recommendedName>
    <alternativeName>
        <fullName evidence="8 10">N(1)-alpha-phosphoribosyltransferase</fullName>
    </alternativeName>
</protein>
<evidence type="ECO:0000256" key="5">
    <source>
        <dbReference type="ARBA" id="ARBA00022573"/>
    </source>
</evidence>
<evidence type="ECO:0000256" key="9">
    <source>
        <dbReference type="ARBA" id="ARBA00047340"/>
    </source>
</evidence>
<evidence type="ECO:0000256" key="8">
    <source>
        <dbReference type="ARBA" id="ARBA00030686"/>
    </source>
</evidence>
<dbReference type="InterPro" id="IPR023195">
    <property type="entry name" value="Nict_dMeBzImd_PRibTrfase_N"/>
</dbReference>
<keyword evidence="6 10" id="KW-0328">Glycosyltransferase</keyword>
<dbReference type="NCBIfam" id="NF000996">
    <property type="entry name" value="PRK00105.1"/>
    <property type="match status" value="1"/>
</dbReference>
<dbReference type="Gene3D" id="1.10.1610.10">
    <property type="match status" value="1"/>
</dbReference>
<evidence type="ECO:0000256" key="1">
    <source>
        <dbReference type="ARBA" id="ARBA00005049"/>
    </source>
</evidence>
<accession>A0ABV5J7E2</accession>
<sequence length="349" mass="37294">MKKFNIKTPDQGIKGALQTKIDLKTKPPGSLGSLEALALQIGLIQQSTSPQIHQPHLVVFAADHGISKEGLVNPFPQEVTFQMVMNFLSGKAAVNVLANQHNLEVTIVDAGVNYNFGALPNLVDQKVDFGTKNYLYGPAMTRGQCEMAIEKGANLVNQIAAKGCNTIGFGEMGIANTSSASLLMHHICQTKLEDCVGKGTGANPEQLKTKLVTLQKVLEKHQQVNSKDPMELLATFGGFEIAQICGAMLQAAENRMLILVDGFIATAALLVANQIIPEIHAYCVFAHCSGEKGHEAMLEYLKASPLLKLGMRLGEGSGAAVAFPLIQSACTFLNEMASFESAGVSQKSN</sequence>
<dbReference type="InterPro" id="IPR003200">
    <property type="entry name" value="Nict_dMeBzImd_PRibTrfase"/>
</dbReference>
<evidence type="ECO:0000256" key="6">
    <source>
        <dbReference type="ARBA" id="ARBA00022676"/>
    </source>
</evidence>
<comment type="similarity">
    <text evidence="2 10">Belongs to the CobT family.</text>
</comment>
<dbReference type="Pfam" id="PF02277">
    <property type="entry name" value="DBI_PRT"/>
    <property type="match status" value="1"/>
</dbReference>
<feature type="active site" description="Proton acceptor" evidence="10">
    <location>
        <position position="315"/>
    </location>
</feature>
<dbReference type="NCBIfam" id="TIGR03160">
    <property type="entry name" value="cobT_DBIPRT"/>
    <property type="match status" value="1"/>
</dbReference>
<dbReference type="InterPro" id="IPR017846">
    <property type="entry name" value="Nict_dMeBzImd_PRibTrfase_bact"/>
</dbReference>
<dbReference type="HAMAP" id="MF_00230">
    <property type="entry name" value="CobT"/>
    <property type="match status" value="1"/>
</dbReference>
<keyword evidence="5 10" id="KW-0169">Cobalamin biosynthesis</keyword>
<dbReference type="GO" id="GO:0008939">
    <property type="term" value="F:nicotinate-nucleotide-dimethylbenzimidazole phosphoribosyltransferase activity"/>
    <property type="evidence" value="ECO:0007669"/>
    <property type="project" value="UniProtKB-EC"/>
</dbReference>
<dbReference type="InterPro" id="IPR036087">
    <property type="entry name" value="Nict_dMeBzImd_PRibTrfase_sf"/>
</dbReference>
<reference evidence="11 12" key="1">
    <citation type="submission" date="2024-09" db="EMBL/GenBank/DDBJ databases">
        <authorList>
            <person name="Sun Q."/>
            <person name="Mori K."/>
        </authorList>
    </citation>
    <scope>NUCLEOTIDE SEQUENCE [LARGE SCALE GENOMIC DNA]</scope>
    <source>
        <strain evidence="11 12">CECT 7682</strain>
    </source>
</reference>
<evidence type="ECO:0000256" key="4">
    <source>
        <dbReference type="ARBA" id="ARBA00015486"/>
    </source>
</evidence>
<keyword evidence="7 10" id="KW-0808">Transferase</keyword>
<comment type="catalytic activity">
    <reaction evidence="9 10">
        <text>5,6-dimethylbenzimidazole + nicotinate beta-D-ribonucleotide = alpha-ribazole 5'-phosphate + nicotinate + H(+)</text>
        <dbReference type="Rhea" id="RHEA:11196"/>
        <dbReference type="ChEBI" id="CHEBI:15378"/>
        <dbReference type="ChEBI" id="CHEBI:15890"/>
        <dbReference type="ChEBI" id="CHEBI:32544"/>
        <dbReference type="ChEBI" id="CHEBI:57502"/>
        <dbReference type="ChEBI" id="CHEBI:57918"/>
        <dbReference type="EC" id="2.4.2.21"/>
    </reaction>
</comment>
<evidence type="ECO:0000256" key="10">
    <source>
        <dbReference type="HAMAP-Rule" id="MF_00230"/>
    </source>
</evidence>
<dbReference type="RefSeq" id="WP_290249626.1">
    <property type="nucleotide sequence ID" value="NZ_JAUFQT010000002.1"/>
</dbReference>
<dbReference type="CDD" id="cd02439">
    <property type="entry name" value="DMB-PRT_CobT"/>
    <property type="match status" value="1"/>
</dbReference>
<evidence type="ECO:0000256" key="2">
    <source>
        <dbReference type="ARBA" id="ARBA00007110"/>
    </source>
</evidence>
<dbReference type="EMBL" id="JBHMEW010000058">
    <property type="protein sequence ID" value="MFB9212125.1"/>
    <property type="molecule type" value="Genomic_DNA"/>
</dbReference>